<proteinExistence type="predicted"/>
<evidence type="ECO:0000256" key="5">
    <source>
        <dbReference type="ARBA" id="ARBA00023136"/>
    </source>
</evidence>
<evidence type="ECO:0000313" key="9">
    <source>
        <dbReference type="Proteomes" id="UP001500051"/>
    </source>
</evidence>
<feature type="compositionally biased region" description="Basic and acidic residues" evidence="6">
    <location>
        <begin position="426"/>
        <end position="435"/>
    </location>
</feature>
<dbReference type="InterPro" id="IPR050833">
    <property type="entry name" value="Poly_Biosynth_Transport"/>
</dbReference>
<comment type="subcellular location">
    <subcellularLocation>
        <location evidence="1">Cell membrane</location>
        <topology evidence="1">Multi-pass membrane protein</topology>
    </subcellularLocation>
</comment>
<protein>
    <recommendedName>
        <fullName evidence="10">Polysaccharide transporter, PST family</fullName>
    </recommendedName>
</protein>
<feature type="region of interest" description="Disordered" evidence="6">
    <location>
        <begin position="415"/>
        <end position="435"/>
    </location>
</feature>
<dbReference type="PANTHER" id="PTHR30250">
    <property type="entry name" value="PST FAMILY PREDICTED COLANIC ACID TRANSPORTER"/>
    <property type="match status" value="1"/>
</dbReference>
<evidence type="ECO:0000256" key="4">
    <source>
        <dbReference type="ARBA" id="ARBA00022989"/>
    </source>
</evidence>
<evidence type="ECO:0000256" key="2">
    <source>
        <dbReference type="ARBA" id="ARBA00022475"/>
    </source>
</evidence>
<keyword evidence="4 7" id="KW-1133">Transmembrane helix</keyword>
<feature type="transmembrane region" description="Helical" evidence="7">
    <location>
        <begin position="363"/>
        <end position="383"/>
    </location>
</feature>
<keyword evidence="9" id="KW-1185">Reference proteome</keyword>
<feature type="transmembrane region" description="Helical" evidence="7">
    <location>
        <begin position="150"/>
        <end position="173"/>
    </location>
</feature>
<dbReference type="Pfam" id="PF01943">
    <property type="entry name" value="Polysacc_synt"/>
    <property type="match status" value="1"/>
</dbReference>
<reference evidence="9" key="1">
    <citation type="journal article" date="2019" name="Int. J. Syst. Evol. Microbiol.">
        <title>The Global Catalogue of Microorganisms (GCM) 10K type strain sequencing project: providing services to taxonomists for standard genome sequencing and annotation.</title>
        <authorList>
            <consortium name="The Broad Institute Genomics Platform"/>
            <consortium name="The Broad Institute Genome Sequencing Center for Infectious Disease"/>
            <person name="Wu L."/>
            <person name="Ma J."/>
        </authorList>
    </citation>
    <scope>NUCLEOTIDE SEQUENCE [LARGE SCALE GENOMIC DNA]</scope>
    <source>
        <strain evidence="9">JCM 16548</strain>
    </source>
</reference>
<name>A0ABP7EHK1_9ACTN</name>
<feature type="transmembrane region" description="Helical" evidence="7">
    <location>
        <begin position="330"/>
        <end position="351"/>
    </location>
</feature>
<dbReference type="InterPro" id="IPR002797">
    <property type="entry name" value="Polysacc_synth"/>
</dbReference>
<evidence type="ECO:0000256" key="1">
    <source>
        <dbReference type="ARBA" id="ARBA00004651"/>
    </source>
</evidence>
<keyword evidence="2" id="KW-1003">Cell membrane</keyword>
<keyword evidence="3 7" id="KW-0812">Transmembrane</keyword>
<evidence type="ECO:0000256" key="7">
    <source>
        <dbReference type="SAM" id="Phobius"/>
    </source>
</evidence>
<gene>
    <name evidence="8" type="ORF">GCM10022204_43110</name>
</gene>
<dbReference type="EMBL" id="BAAAYX010000026">
    <property type="protein sequence ID" value="GAA3718460.1"/>
    <property type="molecule type" value="Genomic_DNA"/>
</dbReference>
<feature type="transmembrane region" description="Helical" evidence="7">
    <location>
        <begin position="120"/>
        <end position="138"/>
    </location>
</feature>
<feature type="transmembrane region" description="Helical" evidence="7">
    <location>
        <begin position="179"/>
        <end position="198"/>
    </location>
</feature>
<organism evidence="8 9">
    <name type="scientific">Microlunatus aurantiacus</name>
    <dbReference type="NCBI Taxonomy" id="446786"/>
    <lineage>
        <taxon>Bacteria</taxon>
        <taxon>Bacillati</taxon>
        <taxon>Actinomycetota</taxon>
        <taxon>Actinomycetes</taxon>
        <taxon>Propionibacteriales</taxon>
        <taxon>Propionibacteriaceae</taxon>
        <taxon>Microlunatus</taxon>
    </lineage>
</organism>
<evidence type="ECO:0000313" key="8">
    <source>
        <dbReference type="EMBL" id="GAA3718460.1"/>
    </source>
</evidence>
<dbReference type="RefSeq" id="WP_344814531.1">
    <property type="nucleotide sequence ID" value="NZ_BAAAYX010000026.1"/>
</dbReference>
<keyword evidence="5 7" id="KW-0472">Membrane</keyword>
<evidence type="ECO:0008006" key="10">
    <source>
        <dbReference type="Google" id="ProtNLM"/>
    </source>
</evidence>
<feature type="transmembrane region" description="Helical" evidence="7">
    <location>
        <begin position="389"/>
        <end position="407"/>
    </location>
</feature>
<accession>A0ABP7EHK1</accession>
<sequence length="435" mass="46821">MRARGFLRDLRRLTGDASLVSFGQIVSYAYPLVSIPLLSRVLGIEGLGMFIATLAVLQMLVAWTDFGFGFSALRRMAVAKDDAGRESVAAATLTAKLGLWAIGSVFLMIIVFSVPSLRPHWGLFLIGVLTTIGVALYPMWYLQAVGRLKLLAFLTAGARLVALAGLVLTVHGVDQVGLAVFWQFLPYPLSALVCWFVIRRAPDIRLRLTRPAPAREALRDSVPLFVNMISGQLIVNSSAILLAQLGSYRQVGLFGPADRLTSAIHGVLVSVEQAMLPRVSDAHERPDQPNQRRLILIGLVLCYSISGLTLTVTAPVIIPWYLGDQFVEAVPIVQVMGVATVLSGVARTLVLDLVSAGRTKPPSVVTSLAVGWHIITAGIAAWLWGAIGVAFAVCGTQLFMATGLWIATARGRRRQGQGDTAAPASERPRVGKEIQ</sequence>
<feature type="transmembrane region" description="Helical" evidence="7">
    <location>
        <begin position="93"/>
        <end position="114"/>
    </location>
</feature>
<comment type="caution">
    <text evidence="8">The sequence shown here is derived from an EMBL/GenBank/DDBJ whole genome shotgun (WGS) entry which is preliminary data.</text>
</comment>
<evidence type="ECO:0000256" key="6">
    <source>
        <dbReference type="SAM" id="MobiDB-lite"/>
    </source>
</evidence>
<feature type="transmembrane region" description="Helical" evidence="7">
    <location>
        <begin position="50"/>
        <end position="73"/>
    </location>
</feature>
<dbReference type="PANTHER" id="PTHR30250:SF11">
    <property type="entry name" value="O-ANTIGEN TRANSPORTER-RELATED"/>
    <property type="match status" value="1"/>
</dbReference>
<feature type="transmembrane region" description="Helical" evidence="7">
    <location>
        <begin position="294"/>
        <end position="318"/>
    </location>
</feature>
<evidence type="ECO:0000256" key="3">
    <source>
        <dbReference type="ARBA" id="ARBA00022692"/>
    </source>
</evidence>
<dbReference type="Proteomes" id="UP001500051">
    <property type="component" value="Unassembled WGS sequence"/>
</dbReference>